<gene>
    <name evidence="1" type="ORF">GMARGA_LOCUS1471</name>
</gene>
<proteinExistence type="predicted"/>
<reference evidence="1 2" key="1">
    <citation type="submission" date="2021-06" db="EMBL/GenBank/DDBJ databases">
        <authorList>
            <person name="Kallberg Y."/>
            <person name="Tangrot J."/>
            <person name="Rosling A."/>
        </authorList>
    </citation>
    <scope>NUCLEOTIDE SEQUENCE [LARGE SCALE GENOMIC DNA]</scope>
    <source>
        <strain evidence="1 2">120-4 pot B 10/14</strain>
    </source>
</reference>
<sequence>MINPNEPQSIQPAQPVADHNRLELVSHMNSAQHLLHQRTNSNNRNCPTQHFQVPHAHQITYYPVQNQTTHPVQNQTHPVPPPLPIINISNNLERQQSFVFEDSNITSQVSNQSSQVPAQVLRSCTCSICIALKNCLQNLNDKPPQNCSEDSNTTVIINNNNSQDSQGSKKFKYFISVFIIICNLSLEFKVDGAISYNYEYCH</sequence>
<comment type="caution">
    <text evidence="1">The sequence shown here is derived from an EMBL/GenBank/DDBJ whole genome shotgun (WGS) entry which is preliminary data.</text>
</comment>
<accession>A0ABM8VZF8</accession>
<dbReference type="EMBL" id="CAJVQB010000385">
    <property type="protein sequence ID" value="CAG8485818.1"/>
    <property type="molecule type" value="Genomic_DNA"/>
</dbReference>
<name>A0ABM8VZF8_GIGMA</name>
<keyword evidence="2" id="KW-1185">Reference proteome</keyword>
<evidence type="ECO:0000313" key="1">
    <source>
        <dbReference type="EMBL" id="CAG8485818.1"/>
    </source>
</evidence>
<evidence type="ECO:0000313" key="2">
    <source>
        <dbReference type="Proteomes" id="UP000789901"/>
    </source>
</evidence>
<protein>
    <submittedName>
        <fullName evidence="1">39166_t:CDS:1</fullName>
    </submittedName>
</protein>
<dbReference type="Proteomes" id="UP000789901">
    <property type="component" value="Unassembled WGS sequence"/>
</dbReference>
<organism evidence="1 2">
    <name type="scientific">Gigaspora margarita</name>
    <dbReference type="NCBI Taxonomy" id="4874"/>
    <lineage>
        <taxon>Eukaryota</taxon>
        <taxon>Fungi</taxon>
        <taxon>Fungi incertae sedis</taxon>
        <taxon>Mucoromycota</taxon>
        <taxon>Glomeromycotina</taxon>
        <taxon>Glomeromycetes</taxon>
        <taxon>Diversisporales</taxon>
        <taxon>Gigasporaceae</taxon>
        <taxon>Gigaspora</taxon>
    </lineage>
</organism>